<dbReference type="PANTHER" id="PTHR42941">
    <property type="entry name" value="SLL1037 PROTEIN"/>
    <property type="match status" value="1"/>
</dbReference>
<protein>
    <submittedName>
        <fullName evidence="3">TRAP-type transport system, substrate-binding protein</fullName>
    </submittedName>
</protein>
<feature type="region of interest" description="Disordered" evidence="1">
    <location>
        <begin position="23"/>
        <end position="47"/>
    </location>
</feature>
<keyword evidence="4" id="KW-1185">Reference proteome</keyword>
<evidence type="ECO:0000256" key="1">
    <source>
        <dbReference type="SAM" id="MobiDB-lite"/>
    </source>
</evidence>
<dbReference type="AlphaFoldDB" id="A0A563W3S9"/>
<feature type="chain" id="PRO_5022079186" evidence="2">
    <location>
        <begin position="28"/>
        <end position="373"/>
    </location>
</feature>
<dbReference type="Proteomes" id="UP000320055">
    <property type="component" value="Unassembled WGS sequence"/>
</dbReference>
<dbReference type="InterPro" id="IPR011852">
    <property type="entry name" value="TRAP_TAXI"/>
</dbReference>
<keyword evidence="2" id="KW-0732">Signal</keyword>
<accession>A0A563W3S9</accession>
<dbReference type="EMBL" id="CAACVJ010000681">
    <property type="protein sequence ID" value="VEP18315.1"/>
    <property type="molecule type" value="Genomic_DNA"/>
</dbReference>
<gene>
    <name evidence="3" type="ORF">H1P_740027</name>
</gene>
<dbReference type="Pfam" id="PF16868">
    <property type="entry name" value="NMT1_3"/>
    <property type="match status" value="1"/>
</dbReference>
<sequence length="373" mass="41041">MKRKSFIQMLAASALLSPIMSSGCSNSNEPQASNSEPESDSELSQTDTISNNQSLILTTATTSGTFYPVGVAIANVVSKEAPLRMNAIDSAGSAENIQLLKNNEADLAILQSLFAEMAWSGAGQYQDRPERGFRSITSLWPNVEHFIVYREFIETGNVEDIANMKGKTFSVGKRGSGTEISSRTILGELGFNVDEDFIVENLGYSEGAEAMQNGRLEAMTVPVAPPVPAIAQLYASMGKEKIAILEFTEEQLKKINATFPVWVPYTIEANAYPNQPEPIKTIAQPNCLVVRSDIDDETVYQTTKTIYENLPALQEFHHATKEMRLISSMSGLTVPLHQGAMQYYQEQELTIPEGLSTVRSEFRICFMPKITNA</sequence>
<organism evidence="3 4">
    <name type="scientific">Hyella patelloides LEGE 07179</name>
    <dbReference type="NCBI Taxonomy" id="945734"/>
    <lineage>
        <taxon>Bacteria</taxon>
        <taxon>Bacillati</taxon>
        <taxon>Cyanobacteriota</taxon>
        <taxon>Cyanophyceae</taxon>
        <taxon>Pleurocapsales</taxon>
        <taxon>Hyellaceae</taxon>
        <taxon>Hyella</taxon>
    </lineage>
</organism>
<reference evidence="3 4" key="1">
    <citation type="submission" date="2019-01" db="EMBL/GenBank/DDBJ databases">
        <authorList>
            <person name="Brito A."/>
        </authorList>
    </citation>
    <scope>NUCLEOTIDE SEQUENCE [LARGE SCALE GENOMIC DNA]</scope>
    <source>
        <strain evidence="3">1</strain>
    </source>
</reference>
<dbReference type="RefSeq" id="WP_144867579.1">
    <property type="nucleotide sequence ID" value="NZ_LR213832.1"/>
</dbReference>
<dbReference type="Gene3D" id="3.40.190.10">
    <property type="entry name" value="Periplasmic binding protein-like II"/>
    <property type="match status" value="2"/>
</dbReference>
<evidence type="ECO:0000256" key="2">
    <source>
        <dbReference type="SAM" id="SignalP"/>
    </source>
</evidence>
<dbReference type="PANTHER" id="PTHR42941:SF1">
    <property type="entry name" value="SLL1037 PROTEIN"/>
    <property type="match status" value="1"/>
</dbReference>
<feature type="signal peptide" evidence="2">
    <location>
        <begin position="1"/>
        <end position="27"/>
    </location>
</feature>
<name>A0A563W3S9_9CYAN</name>
<evidence type="ECO:0000313" key="3">
    <source>
        <dbReference type="EMBL" id="VEP18315.1"/>
    </source>
</evidence>
<dbReference type="OrthoDB" id="252197at2"/>
<evidence type="ECO:0000313" key="4">
    <source>
        <dbReference type="Proteomes" id="UP000320055"/>
    </source>
</evidence>
<dbReference type="PROSITE" id="PS51257">
    <property type="entry name" value="PROKAR_LIPOPROTEIN"/>
    <property type="match status" value="1"/>
</dbReference>
<dbReference type="NCBIfam" id="TIGR02122">
    <property type="entry name" value="TRAP_TAXI"/>
    <property type="match status" value="1"/>
</dbReference>
<proteinExistence type="predicted"/>
<dbReference type="SUPFAM" id="SSF53850">
    <property type="entry name" value="Periplasmic binding protein-like II"/>
    <property type="match status" value="1"/>
</dbReference>
<dbReference type="CDD" id="cd13520">
    <property type="entry name" value="PBP2_TAXI_TRAP"/>
    <property type="match status" value="1"/>
</dbReference>